<dbReference type="Gene3D" id="3.40.1800.20">
    <property type="match status" value="1"/>
</dbReference>
<dbReference type="SMART" id="SM00868">
    <property type="entry name" value="zf-AD"/>
    <property type="match status" value="1"/>
</dbReference>
<feature type="domain" description="THAP-type" evidence="7">
    <location>
        <begin position="111"/>
        <end position="193"/>
    </location>
</feature>
<dbReference type="InterPro" id="IPR006612">
    <property type="entry name" value="THAP_Znf"/>
</dbReference>
<dbReference type="AlphaFoldDB" id="A0AAE1HI36"/>
<evidence type="ECO:0000256" key="1">
    <source>
        <dbReference type="ARBA" id="ARBA00022723"/>
    </source>
</evidence>
<keyword evidence="3" id="KW-0862">Zinc</keyword>
<evidence type="ECO:0000256" key="6">
    <source>
        <dbReference type="SAM" id="MobiDB-lite"/>
    </source>
</evidence>
<reference evidence="8" key="2">
    <citation type="journal article" date="2023" name="BMC Genomics">
        <title>Pest status, molecular evolution, and epigenetic factors derived from the genome assembly of Frankliniella fusca, a thysanopteran phytovirus vector.</title>
        <authorList>
            <person name="Catto M.A."/>
            <person name="Labadie P.E."/>
            <person name="Jacobson A.L."/>
            <person name="Kennedy G.G."/>
            <person name="Srinivasan R."/>
            <person name="Hunt B.G."/>
        </authorList>
    </citation>
    <scope>NUCLEOTIDE SEQUENCE</scope>
    <source>
        <strain evidence="8">PL_HMW_Pooled</strain>
    </source>
</reference>
<dbReference type="Proteomes" id="UP001219518">
    <property type="component" value="Unassembled WGS sequence"/>
</dbReference>
<evidence type="ECO:0000256" key="5">
    <source>
        <dbReference type="PROSITE-ProRule" id="PRU00309"/>
    </source>
</evidence>
<evidence type="ECO:0000313" key="8">
    <source>
        <dbReference type="EMBL" id="KAK3921744.1"/>
    </source>
</evidence>
<evidence type="ECO:0000259" key="7">
    <source>
        <dbReference type="PROSITE" id="PS50950"/>
    </source>
</evidence>
<evidence type="ECO:0000256" key="3">
    <source>
        <dbReference type="ARBA" id="ARBA00022833"/>
    </source>
</evidence>
<protein>
    <submittedName>
        <fullName evidence="8">THAP domain-containing protein 10</fullName>
    </submittedName>
</protein>
<keyword evidence="2 5" id="KW-0863">Zinc-finger</keyword>
<organism evidence="8 9">
    <name type="scientific">Frankliniella fusca</name>
    <dbReference type="NCBI Taxonomy" id="407009"/>
    <lineage>
        <taxon>Eukaryota</taxon>
        <taxon>Metazoa</taxon>
        <taxon>Ecdysozoa</taxon>
        <taxon>Arthropoda</taxon>
        <taxon>Hexapoda</taxon>
        <taxon>Insecta</taxon>
        <taxon>Pterygota</taxon>
        <taxon>Neoptera</taxon>
        <taxon>Paraneoptera</taxon>
        <taxon>Thysanoptera</taxon>
        <taxon>Terebrantia</taxon>
        <taxon>Thripoidea</taxon>
        <taxon>Thripidae</taxon>
        <taxon>Frankliniella</taxon>
    </lineage>
</organism>
<accession>A0AAE1HI36</accession>
<name>A0AAE1HI36_9NEOP</name>
<comment type="caution">
    <text evidence="8">The sequence shown here is derived from an EMBL/GenBank/DDBJ whole genome shotgun (WGS) entry which is preliminary data.</text>
</comment>
<dbReference type="SMART" id="SM00692">
    <property type="entry name" value="DM3"/>
    <property type="match status" value="1"/>
</dbReference>
<reference evidence="8" key="1">
    <citation type="submission" date="2021-07" db="EMBL/GenBank/DDBJ databases">
        <authorList>
            <person name="Catto M.A."/>
            <person name="Jacobson A."/>
            <person name="Kennedy G."/>
            <person name="Labadie P."/>
            <person name="Hunt B.G."/>
            <person name="Srinivasan R."/>
        </authorList>
    </citation>
    <scope>NUCLEOTIDE SEQUENCE</scope>
    <source>
        <strain evidence="8">PL_HMW_Pooled</strain>
        <tissue evidence="8">Head</tissue>
    </source>
</reference>
<gene>
    <name evidence="8" type="ORF">KUF71_010929</name>
</gene>
<dbReference type="GO" id="GO:0005634">
    <property type="term" value="C:nucleus"/>
    <property type="evidence" value="ECO:0007669"/>
    <property type="project" value="InterPro"/>
</dbReference>
<dbReference type="GO" id="GO:0008270">
    <property type="term" value="F:zinc ion binding"/>
    <property type="evidence" value="ECO:0007669"/>
    <property type="project" value="UniProtKB-KW"/>
</dbReference>
<dbReference type="GO" id="GO:0003677">
    <property type="term" value="F:DNA binding"/>
    <property type="evidence" value="ECO:0007669"/>
    <property type="project" value="UniProtKB-UniRule"/>
</dbReference>
<evidence type="ECO:0000256" key="2">
    <source>
        <dbReference type="ARBA" id="ARBA00022771"/>
    </source>
</evidence>
<dbReference type="EMBL" id="JAHWGI010001048">
    <property type="protein sequence ID" value="KAK3921744.1"/>
    <property type="molecule type" value="Genomic_DNA"/>
</dbReference>
<dbReference type="InterPro" id="IPR012934">
    <property type="entry name" value="Znf_AD"/>
</dbReference>
<evidence type="ECO:0000256" key="4">
    <source>
        <dbReference type="ARBA" id="ARBA00023125"/>
    </source>
</evidence>
<sequence length="556" mass="61659">MDPLSPFCGLCATSGDSTTLTEVKSELSKKEKLEYLIDKYINTHLLLPKSDRLCLCDTCKTRLKSWNFFIESCLKAQERIKNALCQIKNDGKQYSIVTSGSGDTSGNAQKMKRSSNYCIARWCNKGNYRGVSLFRLPKDRLRALVWLSRAERPDLKNKQNLHSYYMCANHFTPNMFTNKARNQLIRKAEPTLFPRLSLPNKMIKEYAASQSQPKQLGGVQLKSILPKCTPVAVCPSSNCNVTSNGSQTSLAADCGKNKMVDIEIHQPKNTLTIDSNISLVRTSSGFTSIPNVLYVLNSTSISCIAPNSPEDNRCQDSPSVSINENKEDKHESNNSLCASSKFSVQSNLNNMPSDVDSVAHAKVTSSCTETSEIPCISNDSTETPIELSGLLEKGTKYFLDDLGSCLASDVFNAASLLNVNDGFQESFGFRETKSQRCDKSHSKLEAMNIAEHTHSNDNHQTSTVGSQDFLLPHVCEMEDKRSLNFSEQSFPLKSDAIPDTACVASLKVSRDHPIESKSLGTGLFDLQADDIQGTDHSSYISGVDEFLDLDRYFERR</sequence>
<keyword evidence="1" id="KW-0479">Metal-binding</keyword>
<proteinExistence type="predicted"/>
<dbReference type="SMART" id="SM00980">
    <property type="entry name" value="THAP"/>
    <property type="match status" value="1"/>
</dbReference>
<feature type="region of interest" description="Disordered" evidence="6">
    <location>
        <begin position="307"/>
        <end position="333"/>
    </location>
</feature>
<keyword evidence="9" id="KW-1185">Reference proteome</keyword>
<dbReference type="SUPFAM" id="SSF57716">
    <property type="entry name" value="Glucocorticoid receptor-like (DNA-binding domain)"/>
    <property type="match status" value="1"/>
</dbReference>
<keyword evidence="4 5" id="KW-0238">DNA-binding</keyword>
<dbReference type="PROSITE" id="PS50950">
    <property type="entry name" value="ZF_THAP"/>
    <property type="match status" value="1"/>
</dbReference>
<dbReference type="Pfam" id="PF05485">
    <property type="entry name" value="THAP"/>
    <property type="match status" value="1"/>
</dbReference>
<evidence type="ECO:0000313" key="9">
    <source>
        <dbReference type="Proteomes" id="UP001219518"/>
    </source>
</evidence>